<gene>
    <name evidence="3" type="ORF">AM402_09355</name>
</gene>
<name>A0AAJ4CN57_PROMI</name>
<dbReference type="InterPro" id="IPR048494">
    <property type="entry name" value="Dit-like_N"/>
</dbReference>
<feature type="domain" description="Dit-like phage tail protein N-terminal" evidence="2">
    <location>
        <begin position="24"/>
        <end position="128"/>
    </location>
</feature>
<evidence type="ECO:0000313" key="3">
    <source>
        <dbReference type="EMBL" id="ARX34341.1"/>
    </source>
</evidence>
<dbReference type="RefSeq" id="WP_036971128.1">
    <property type="nucleotide sequence ID" value="NZ_ABFCQN020000004.1"/>
</dbReference>
<evidence type="ECO:0000256" key="1">
    <source>
        <dbReference type="SAM" id="MobiDB-lite"/>
    </source>
</evidence>
<sequence length="164" mass="18429">MITEVRIFDLASFTTLFDSVNPTQVTIDDSHQAITFTVENGESRSDHVVINPISISISLLLTGDIANAYATIKQLYDENTLVGIQTRVSTYQPMLLESLSHDEDPSKVDAIELKLKFIEWKSIEPEYNKKSAKSTKKPKQSSTINRGNVKSKKSMPIGKKRARR</sequence>
<protein>
    <recommendedName>
        <fullName evidence="2">Dit-like phage tail protein N-terminal domain-containing protein</fullName>
    </recommendedName>
</protein>
<feature type="compositionally biased region" description="Basic residues" evidence="1">
    <location>
        <begin position="130"/>
        <end position="139"/>
    </location>
</feature>
<dbReference type="Proteomes" id="UP000195540">
    <property type="component" value="Chromosome"/>
</dbReference>
<evidence type="ECO:0000313" key="4">
    <source>
        <dbReference type="Proteomes" id="UP000195540"/>
    </source>
</evidence>
<feature type="region of interest" description="Disordered" evidence="1">
    <location>
        <begin position="128"/>
        <end position="164"/>
    </location>
</feature>
<feature type="compositionally biased region" description="Basic residues" evidence="1">
    <location>
        <begin position="149"/>
        <end position="164"/>
    </location>
</feature>
<dbReference type="Pfam" id="PF21821">
    <property type="entry name" value="Dit_like"/>
    <property type="match status" value="1"/>
</dbReference>
<dbReference type="AlphaFoldDB" id="A0AAJ4CN57"/>
<evidence type="ECO:0000259" key="2">
    <source>
        <dbReference type="Pfam" id="PF21821"/>
    </source>
</evidence>
<accession>A0AAJ4CN57</accession>
<proteinExistence type="predicted"/>
<reference evidence="3 4" key="1">
    <citation type="submission" date="2017-05" db="EMBL/GenBank/DDBJ databases">
        <title>Whole genome sequencing of Proteus mirabilis AR_0155.</title>
        <authorList>
            <person name="Conlan S."/>
            <person name="Thomas P.J."/>
            <person name="Mullikin J."/>
            <person name="Frank K.M."/>
            <person name="Segre J.A."/>
        </authorList>
    </citation>
    <scope>NUCLEOTIDE SEQUENCE [LARGE SCALE GENOMIC DNA]</scope>
    <source>
        <strain evidence="3 4">AR_0155</strain>
    </source>
</reference>
<organism evidence="3 4">
    <name type="scientific">Proteus mirabilis</name>
    <dbReference type="NCBI Taxonomy" id="584"/>
    <lineage>
        <taxon>Bacteria</taxon>
        <taxon>Pseudomonadati</taxon>
        <taxon>Pseudomonadota</taxon>
        <taxon>Gammaproteobacteria</taxon>
        <taxon>Enterobacterales</taxon>
        <taxon>Morganellaceae</taxon>
        <taxon>Proteus</taxon>
    </lineage>
</organism>
<dbReference type="EMBL" id="CP021694">
    <property type="protein sequence ID" value="ARX34341.1"/>
    <property type="molecule type" value="Genomic_DNA"/>
</dbReference>